<keyword evidence="3" id="KW-1185">Reference proteome</keyword>
<name>A0A378LRD1_9GAMM</name>
<dbReference type="CDD" id="cd21821">
    <property type="entry name" value="MavE"/>
    <property type="match status" value="1"/>
</dbReference>
<organism evidence="2 3">
    <name type="scientific">Legionella wadsworthii</name>
    <dbReference type="NCBI Taxonomy" id="28088"/>
    <lineage>
        <taxon>Bacteria</taxon>
        <taxon>Pseudomonadati</taxon>
        <taxon>Pseudomonadota</taxon>
        <taxon>Gammaproteobacteria</taxon>
        <taxon>Legionellales</taxon>
        <taxon>Legionellaceae</taxon>
        <taxon>Legionella</taxon>
    </lineage>
</organism>
<feature type="transmembrane region" description="Helical" evidence="1">
    <location>
        <begin position="139"/>
        <end position="163"/>
    </location>
</feature>
<evidence type="ECO:0000313" key="3">
    <source>
        <dbReference type="Proteomes" id="UP000255297"/>
    </source>
</evidence>
<evidence type="ECO:0000313" key="2">
    <source>
        <dbReference type="EMBL" id="STY28379.1"/>
    </source>
</evidence>
<dbReference type="EMBL" id="UGPB01000001">
    <property type="protein sequence ID" value="STY28379.1"/>
    <property type="molecule type" value="Genomic_DNA"/>
</dbReference>
<evidence type="ECO:0000256" key="1">
    <source>
        <dbReference type="SAM" id="Phobius"/>
    </source>
</evidence>
<dbReference type="RefSeq" id="WP_031562619.1">
    <property type="nucleotide sequence ID" value="NZ_CAAAIS010000002.1"/>
</dbReference>
<accession>A0A378LRD1</accession>
<dbReference type="OrthoDB" id="5653982at2"/>
<dbReference type="AlphaFoldDB" id="A0A378LRD1"/>
<keyword evidence="1" id="KW-0472">Membrane</keyword>
<gene>
    <name evidence="2" type="ORF">NCTC11532_00550</name>
</gene>
<proteinExistence type="predicted"/>
<keyword evidence="1" id="KW-1133">Transmembrane helix</keyword>
<protein>
    <submittedName>
        <fullName evidence="2">Uncharacterized protein</fullName>
    </submittedName>
</protein>
<sequence length="165" mass="19129">MSFKQTFILKCLDYMEKILADEQELEQSICHFIEDKNPGSRYQLNTKITEASQWSEQDKLNLSAAVFEAIARTTQYFYVEDDERAQEINKGSSVFLEQYLFSLTENTNPENRLMSVKNNIRRIKDEMKNKMEHNLENPYAFFSPITSGLVLMAAATTVALLAYRS</sequence>
<dbReference type="Proteomes" id="UP000255297">
    <property type="component" value="Unassembled WGS sequence"/>
</dbReference>
<keyword evidence="1" id="KW-0812">Transmembrane</keyword>
<reference evidence="2 3" key="1">
    <citation type="submission" date="2018-06" db="EMBL/GenBank/DDBJ databases">
        <authorList>
            <consortium name="Pathogen Informatics"/>
            <person name="Doyle S."/>
        </authorList>
    </citation>
    <scope>NUCLEOTIDE SEQUENCE [LARGE SCALE GENOMIC DNA]</scope>
    <source>
        <strain evidence="2 3">NCTC11532</strain>
    </source>
</reference>